<dbReference type="InterPro" id="IPR036322">
    <property type="entry name" value="WD40_repeat_dom_sf"/>
</dbReference>
<evidence type="ECO:0000256" key="5">
    <source>
        <dbReference type="ARBA" id="ARBA00023054"/>
    </source>
</evidence>
<sequence length="949" mass="107144">MQHNNAHGLPQSSPKWVQGFTNKSVGFVNSRTICYPCGNYIIFINIITRDRSFLKCHTGGIGAFAVNPNQHVVAFSDRQLNPVIYIYNFQGLKKVAKLTGQASLDYSLLAFSHAGPYLASYSSLPDFSLSIWDWHKKVVLCSQSQPGVEVTAMSFNPMSWHQLCLHSGTSVTIWTIERNNEEHILKSKPVKLPTEDGSIVDEQNSFFSRPSVSDPYFGPVLPNSAIAGLVGDEAETFRPKDDIQPCVHPTVHCWTPASELYMGCEEGYFLKIGADTFKAVLVNPKSSTDTKAKRRATFRSLSQASVKGQAPAKRGAQNVVLLAMALHKDGLYAAGNSVAESGEVHIWQLDDGAFVSKMCLHVLVTAMACSLSSHCVAVGTGKGHVYFIDVTEVETPRVIHRVLLSEIPVQFIHYEQSGQFLITSNINGQIFVLNAFPSKLFEILGCVEMSSEIIDLTSLYDIEKDTTEVIVLLCPPEIKRARVEIFNLHANIISENEKCITERGMLKENKIRRRAYELDFSLYSLVKRKDGTVLGYTSQAPFICKYHLSAKITWKDQPISLSEKKTPSKQFGHAFLYLSPHGKWLASVAESGIVFIHDASSMDVLAREYCHSYHGRGIKSFAFSLDSQYMLACGSQDGALVCLKWKKLGERKTKDAVDFGSYLLTMFNSYIFRENLALRNMTEWTAASKPQLYESASSQIRLHKTSGIELTEEDEYFLLTQAKPDEIAWIDQKAQKAIKDESSKFAEKRKEVKLGIKELRKKVCVIDLLEYFQKLCRGIALQFIQNIFCEIVVSPLLASPKQSMIVTETICILDRRSDYHVSEQEIQVRKDIEMENLANRYIREIIKHECWDAMSVKGRSVKTFHSPCEVQNYPMRERTPEEQQMLDRVLYLKKIEAIDLKVETLYSSFPPNVSSSTCVLYMIMILDVSHNEIGRLNKVRITKIIYNIK</sequence>
<keyword evidence="2" id="KW-0963">Cytoplasm</keyword>
<keyword evidence="7" id="KW-0966">Cell projection</keyword>
<comment type="caution">
    <text evidence="10">The sequence shown here is derived from an EMBL/GenBank/DDBJ whole genome shotgun (WGS) entry which is preliminary data.</text>
</comment>
<keyword evidence="3" id="KW-0853">WD repeat</keyword>
<keyword evidence="4" id="KW-0677">Repeat</keyword>
<accession>A0ABQ7T3C6</accession>
<name>A0ABQ7T3C6_PHRPL</name>
<evidence type="ECO:0000256" key="6">
    <source>
        <dbReference type="ARBA" id="ARBA00023212"/>
    </source>
</evidence>
<evidence type="ECO:0000256" key="2">
    <source>
        <dbReference type="ARBA" id="ARBA00022490"/>
    </source>
</evidence>
<dbReference type="Proteomes" id="UP000826234">
    <property type="component" value="Unassembled WGS sequence"/>
</dbReference>
<organism evidence="10 11">
    <name type="scientific">Phrynosoma platyrhinos</name>
    <name type="common">Desert horned lizard</name>
    <dbReference type="NCBI Taxonomy" id="52577"/>
    <lineage>
        <taxon>Eukaryota</taxon>
        <taxon>Metazoa</taxon>
        <taxon>Chordata</taxon>
        <taxon>Craniata</taxon>
        <taxon>Vertebrata</taxon>
        <taxon>Euteleostomi</taxon>
        <taxon>Lepidosauria</taxon>
        <taxon>Squamata</taxon>
        <taxon>Bifurcata</taxon>
        <taxon>Unidentata</taxon>
        <taxon>Episquamata</taxon>
        <taxon>Toxicofera</taxon>
        <taxon>Iguania</taxon>
        <taxon>Phrynosomatidae</taxon>
        <taxon>Phrynosomatinae</taxon>
        <taxon>Phrynosoma</taxon>
    </lineage>
</organism>
<reference evidence="10 11" key="1">
    <citation type="journal article" date="2022" name="Gigascience">
        <title>A chromosome-level genome assembly and annotation of the desert horned lizard, Phrynosoma platyrhinos, provides insight into chromosomal rearrangements among reptiles.</title>
        <authorList>
            <person name="Koochekian N."/>
            <person name="Ascanio A."/>
            <person name="Farleigh K."/>
            <person name="Card D.C."/>
            <person name="Schield D.R."/>
            <person name="Castoe T.A."/>
            <person name="Jezkova T."/>
        </authorList>
    </citation>
    <scope>NUCLEOTIDE SEQUENCE [LARGE SCALE GENOMIC DNA]</scope>
    <source>
        <strain evidence="10">NK-2021</strain>
    </source>
</reference>
<evidence type="ECO:0000256" key="3">
    <source>
        <dbReference type="ARBA" id="ARBA00022574"/>
    </source>
</evidence>
<dbReference type="PANTHER" id="PTHR14885:SF1">
    <property type="entry name" value="CILIA- AND FLAGELLA-ASSOCIATED PROTEIN 43"/>
    <property type="match status" value="1"/>
</dbReference>
<dbReference type="EMBL" id="JAIPUX010001880">
    <property type="protein sequence ID" value="KAH0623768.1"/>
    <property type="molecule type" value="Genomic_DNA"/>
</dbReference>
<dbReference type="PANTHER" id="PTHR14885">
    <property type="entry name" value="CILIA- AND FLAGELLA-ASSOCIATED PROTEIN 43-RELATED"/>
    <property type="match status" value="1"/>
</dbReference>
<protein>
    <recommendedName>
        <fullName evidence="9">Cilia- and flagella-associated protein 43</fullName>
    </recommendedName>
</protein>
<evidence type="ECO:0000256" key="4">
    <source>
        <dbReference type="ARBA" id="ARBA00022737"/>
    </source>
</evidence>
<gene>
    <name evidence="10" type="ORF">JD844_006884</name>
</gene>
<evidence type="ECO:0000313" key="10">
    <source>
        <dbReference type="EMBL" id="KAH0623768.1"/>
    </source>
</evidence>
<dbReference type="SMART" id="SM00320">
    <property type="entry name" value="WD40"/>
    <property type="match status" value="6"/>
</dbReference>
<comment type="subcellular location">
    <subcellularLocation>
        <location evidence="1">Cytoplasm</location>
        <location evidence="1">Cytoskeleton</location>
        <location evidence="1">Cilium axoneme</location>
    </subcellularLocation>
</comment>
<keyword evidence="5" id="KW-0175">Coiled coil</keyword>
<proteinExistence type="inferred from homology"/>
<keyword evidence="11" id="KW-1185">Reference proteome</keyword>
<evidence type="ECO:0000313" key="11">
    <source>
        <dbReference type="Proteomes" id="UP000826234"/>
    </source>
</evidence>
<dbReference type="Pfam" id="PF25828">
    <property type="entry name" value="CC_Cfap43"/>
    <property type="match status" value="2"/>
</dbReference>
<comment type="similarity">
    <text evidence="8">Belongs to the CFAP43 family.</text>
</comment>
<dbReference type="Gene3D" id="2.130.10.10">
    <property type="entry name" value="YVTN repeat-like/Quinoprotein amine dehydrogenase"/>
    <property type="match status" value="3"/>
</dbReference>
<evidence type="ECO:0000256" key="9">
    <source>
        <dbReference type="ARBA" id="ARBA00023662"/>
    </source>
</evidence>
<dbReference type="SUPFAM" id="SSF50978">
    <property type="entry name" value="WD40 repeat-like"/>
    <property type="match status" value="1"/>
</dbReference>
<evidence type="ECO:0000256" key="1">
    <source>
        <dbReference type="ARBA" id="ARBA00004430"/>
    </source>
</evidence>
<evidence type="ECO:0000256" key="7">
    <source>
        <dbReference type="ARBA" id="ARBA00023273"/>
    </source>
</evidence>
<keyword evidence="6" id="KW-0206">Cytoskeleton</keyword>
<dbReference type="InterPro" id="IPR001680">
    <property type="entry name" value="WD40_rpt"/>
</dbReference>
<dbReference type="InterPro" id="IPR015943">
    <property type="entry name" value="WD40/YVTN_repeat-like_dom_sf"/>
</dbReference>
<evidence type="ECO:0000256" key="8">
    <source>
        <dbReference type="ARBA" id="ARBA00023605"/>
    </source>
</evidence>